<dbReference type="OrthoDB" id="166750at2"/>
<name>D1C4Q3_SPHTD</name>
<dbReference type="HOGENOM" id="CLU_2481716_0_0_0"/>
<gene>
    <name evidence="1" type="ordered locus">Sthe_1786</name>
</gene>
<dbReference type="EMBL" id="CP001823">
    <property type="protein sequence ID" value="ACZ39220.1"/>
    <property type="molecule type" value="Genomic_DNA"/>
</dbReference>
<dbReference type="Proteomes" id="UP000002027">
    <property type="component" value="Chromosome 1"/>
</dbReference>
<organism evidence="1 2">
    <name type="scientific">Sphaerobacter thermophilus (strain ATCC 49802 / DSM 20745 / KCCM 41009 / NCIMB 13125 / S 6022)</name>
    <dbReference type="NCBI Taxonomy" id="479434"/>
    <lineage>
        <taxon>Bacteria</taxon>
        <taxon>Pseudomonadati</taxon>
        <taxon>Thermomicrobiota</taxon>
        <taxon>Thermomicrobia</taxon>
        <taxon>Sphaerobacterales</taxon>
        <taxon>Sphaerobacterineae</taxon>
        <taxon>Sphaerobacteraceae</taxon>
        <taxon>Sphaerobacter</taxon>
    </lineage>
</organism>
<dbReference type="STRING" id="479434.Sthe_1786"/>
<dbReference type="InParanoid" id="D1C4Q3"/>
<dbReference type="KEGG" id="sti:Sthe_1786"/>
<keyword evidence="2" id="KW-1185">Reference proteome</keyword>
<dbReference type="eggNOG" id="ENOG50313DJ">
    <property type="taxonomic scope" value="Bacteria"/>
</dbReference>
<accession>D1C4Q3</accession>
<proteinExistence type="predicted"/>
<dbReference type="RefSeq" id="WP_012872266.1">
    <property type="nucleotide sequence ID" value="NC_013523.1"/>
</dbReference>
<evidence type="ECO:0000313" key="1">
    <source>
        <dbReference type="EMBL" id="ACZ39220.1"/>
    </source>
</evidence>
<reference evidence="1 2" key="2">
    <citation type="journal article" date="2010" name="Stand. Genomic Sci.">
        <title>Complete genome sequence of Desulfohalobium retbaense type strain (HR(100)).</title>
        <authorList>
            <person name="Spring S."/>
            <person name="Nolan M."/>
            <person name="Lapidus A."/>
            <person name="Glavina Del Rio T."/>
            <person name="Copeland A."/>
            <person name="Tice H."/>
            <person name="Cheng J.F."/>
            <person name="Lucas S."/>
            <person name="Land M."/>
            <person name="Chen F."/>
            <person name="Bruce D."/>
            <person name="Goodwin L."/>
            <person name="Pitluck S."/>
            <person name="Ivanova N."/>
            <person name="Mavromatis K."/>
            <person name="Mikhailova N."/>
            <person name="Pati A."/>
            <person name="Chen A."/>
            <person name="Palaniappan K."/>
            <person name="Hauser L."/>
            <person name="Chang Y.J."/>
            <person name="Jeffries C.D."/>
            <person name="Munk C."/>
            <person name="Kiss H."/>
            <person name="Chain P."/>
            <person name="Han C."/>
            <person name="Brettin T."/>
            <person name="Detter J.C."/>
            <person name="Schuler E."/>
            <person name="Goker M."/>
            <person name="Rohde M."/>
            <person name="Bristow J."/>
            <person name="Eisen J.A."/>
            <person name="Markowitz V."/>
            <person name="Hugenholtz P."/>
            <person name="Kyrpides N.C."/>
            <person name="Klenk H.P."/>
        </authorList>
    </citation>
    <scope>NUCLEOTIDE SEQUENCE [LARGE SCALE GENOMIC DNA]</scope>
    <source>
        <strain evidence="2">ATCC 49802 / DSM 20745 / S 6022</strain>
    </source>
</reference>
<reference evidence="2" key="1">
    <citation type="submission" date="2009-11" db="EMBL/GenBank/DDBJ databases">
        <title>The complete chromosome 1 of Sphaerobacter thermophilus DSM 20745.</title>
        <authorList>
            <person name="Lucas S."/>
            <person name="Copeland A."/>
            <person name="Lapidus A."/>
            <person name="Glavina del Rio T."/>
            <person name="Dalin E."/>
            <person name="Tice H."/>
            <person name="Bruce D."/>
            <person name="Goodwin L."/>
            <person name="Pitluck S."/>
            <person name="Kyrpides N."/>
            <person name="Mavromatis K."/>
            <person name="Ivanova N."/>
            <person name="Mikhailova N."/>
            <person name="LaButti K.M."/>
            <person name="Clum A."/>
            <person name="Sun H.I."/>
            <person name="Brettin T."/>
            <person name="Detter J.C."/>
            <person name="Han C."/>
            <person name="Larimer F."/>
            <person name="Land M."/>
            <person name="Hauser L."/>
            <person name="Markowitz V."/>
            <person name="Cheng J.F."/>
            <person name="Hugenholtz P."/>
            <person name="Woyke T."/>
            <person name="Wu D."/>
            <person name="Steenblock K."/>
            <person name="Schneider S."/>
            <person name="Pukall R."/>
            <person name="Goeker M."/>
            <person name="Klenk H.P."/>
            <person name="Eisen J.A."/>
        </authorList>
    </citation>
    <scope>NUCLEOTIDE SEQUENCE [LARGE SCALE GENOMIC DNA]</scope>
    <source>
        <strain evidence="2">ATCC 49802 / DSM 20745 / S 6022</strain>
    </source>
</reference>
<evidence type="ECO:0000313" key="2">
    <source>
        <dbReference type="Proteomes" id="UP000002027"/>
    </source>
</evidence>
<dbReference type="AlphaFoldDB" id="D1C4Q3"/>
<sequence>MRRNRGFARDDDGAMASGVRSVRRARASSNDLELARELWEPIVCPECGTDHPDTVAIRLKRTGNSIEARCSDCGAVAARFTAGLWTS</sequence>
<protein>
    <submittedName>
        <fullName evidence="1">Uncharacterized protein</fullName>
    </submittedName>
</protein>